<feature type="transmembrane region" description="Helical" evidence="1">
    <location>
        <begin position="54"/>
        <end position="84"/>
    </location>
</feature>
<dbReference type="Pfam" id="PF13687">
    <property type="entry name" value="DUF4153"/>
    <property type="match status" value="1"/>
</dbReference>
<evidence type="ECO:0000313" key="3">
    <source>
        <dbReference type="Proteomes" id="UP001232117"/>
    </source>
</evidence>
<protein>
    <submittedName>
        <fullName evidence="2">DUF4173 domain-containing protein</fullName>
    </submittedName>
</protein>
<sequence length="462" mass="53220">MKKHHLIGISILAFIVLFVNEDIGLNLAIFGLVLIGLLVYSFKQHLKGTAERILVVLSILSCLAFAWYGDFVSLVAIFLSVLVLQFRIQTPQLKCIQVVPIILINSLATSIRFFQFSKWLPETRMNTNFAKILVAYMIIPLSFLSVFFLIYSFGSDHFSSLFTNYTFDFNPYQLIFVVVFGTYFSFSFWNYWVPDACFDINSKLQNELDEGHMVSNRSGFSILDTDFKRKSGEITFFLLNLLLLVFLLTFNYEQFFESIASSKLSAATHERVNAVLFSIFLSIVVVLVYFKGEFNFDSKATNLKILAKIWMVLNGFLIVSTLLINAEYIASFGLTYKRLGVFAFLFLATMSLIFTAVKISKIKSNAYVFNQMIWYCYGVILLCSFVNWGNWVTSYNISVNKGVEPVFLSDLNFNDVLRRQFFQENKLNGGYNEVLREEEIKVKQSTSFLSQTLYYESLKWND</sequence>
<keyword evidence="1" id="KW-0812">Transmembrane</keyword>
<keyword evidence="1" id="KW-1133">Transmembrane helix</keyword>
<gene>
    <name evidence="2" type="ORF">MG292_05915</name>
</gene>
<proteinExistence type="predicted"/>
<feature type="transmembrane region" description="Helical" evidence="1">
    <location>
        <begin position="339"/>
        <end position="360"/>
    </location>
</feature>
<keyword evidence="1" id="KW-0472">Membrane</keyword>
<evidence type="ECO:0000313" key="2">
    <source>
        <dbReference type="EMBL" id="WGK93632.1"/>
    </source>
</evidence>
<keyword evidence="3" id="KW-1185">Reference proteome</keyword>
<dbReference type="EMBL" id="CP092332">
    <property type="protein sequence ID" value="WGK93632.1"/>
    <property type="molecule type" value="Genomic_DNA"/>
</dbReference>
<evidence type="ECO:0000256" key="1">
    <source>
        <dbReference type="SAM" id="Phobius"/>
    </source>
</evidence>
<feature type="transmembrane region" description="Helical" evidence="1">
    <location>
        <begin position="311"/>
        <end position="333"/>
    </location>
</feature>
<reference evidence="2 3" key="1">
    <citation type="submission" date="2023-06" db="EMBL/GenBank/DDBJ databases">
        <title>Complete Genome Sequence of Flavobacterium keumense K3R-10.</title>
        <authorList>
            <person name="Jeong H."/>
            <person name="Jhang S.Y."/>
            <person name="Kim J.N."/>
        </authorList>
    </citation>
    <scope>NUCLEOTIDE SEQUENCE [LARGE SCALE GENOMIC DNA]</scope>
    <source>
        <strain evidence="2 3">K3R-10</strain>
    </source>
</reference>
<feature type="transmembrane region" description="Helical" evidence="1">
    <location>
        <begin position="272"/>
        <end position="290"/>
    </location>
</feature>
<dbReference type="InterPro" id="IPR025291">
    <property type="entry name" value="DUF4153"/>
</dbReference>
<feature type="transmembrane region" description="Helical" evidence="1">
    <location>
        <begin position="134"/>
        <end position="154"/>
    </location>
</feature>
<feature type="transmembrane region" description="Helical" evidence="1">
    <location>
        <begin position="234"/>
        <end position="252"/>
    </location>
</feature>
<name>A0ABY8N1T3_9FLAO</name>
<feature type="transmembrane region" description="Helical" evidence="1">
    <location>
        <begin position="372"/>
        <end position="391"/>
    </location>
</feature>
<feature type="transmembrane region" description="Helical" evidence="1">
    <location>
        <begin position="96"/>
        <end position="114"/>
    </location>
</feature>
<feature type="transmembrane region" description="Helical" evidence="1">
    <location>
        <begin position="174"/>
        <end position="193"/>
    </location>
</feature>
<organism evidence="2 3">
    <name type="scientific">Flavobacterium keumense</name>
    <dbReference type="NCBI Taxonomy" id="1306518"/>
    <lineage>
        <taxon>Bacteria</taxon>
        <taxon>Pseudomonadati</taxon>
        <taxon>Bacteroidota</taxon>
        <taxon>Flavobacteriia</taxon>
        <taxon>Flavobacteriales</taxon>
        <taxon>Flavobacteriaceae</taxon>
        <taxon>Flavobacterium</taxon>
    </lineage>
</organism>
<dbReference type="RefSeq" id="WP_264533640.1">
    <property type="nucleotide sequence ID" value="NZ_CP092332.1"/>
</dbReference>
<accession>A0ABY8N1T3</accession>
<dbReference type="Proteomes" id="UP001232117">
    <property type="component" value="Chromosome"/>
</dbReference>
<feature type="transmembrane region" description="Helical" evidence="1">
    <location>
        <begin position="23"/>
        <end position="42"/>
    </location>
</feature>